<name>A0A538TNQ4_UNCEI</name>
<dbReference type="Proteomes" id="UP000317691">
    <property type="component" value="Unassembled WGS sequence"/>
</dbReference>
<evidence type="ECO:0000256" key="2">
    <source>
        <dbReference type="ARBA" id="ARBA00023315"/>
    </source>
</evidence>
<evidence type="ECO:0000259" key="3">
    <source>
        <dbReference type="PROSITE" id="PS51186"/>
    </source>
</evidence>
<dbReference type="Gene3D" id="3.40.630.30">
    <property type="match status" value="1"/>
</dbReference>
<evidence type="ECO:0000313" key="5">
    <source>
        <dbReference type="Proteomes" id="UP000317691"/>
    </source>
</evidence>
<dbReference type="GO" id="GO:0016747">
    <property type="term" value="F:acyltransferase activity, transferring groups other than amino-acyl groups"/>
    <property type="evidence" value="ECO:0007669"/>
    <property type="project" value="InterPro"/>
</dbReference>
<feature type="domain" description="N-acetyltransferase" evidence="3">
    <location>
        <begin position="1"/>
        <end position="150"/>
    </location>
</feature>
<dbReference type="Pfam" id="PF00583">
    <property type="entry name" value="Acetyltransf_1"/>
    <property type="match status" value="1"/>
</dbReference>
<dbReference type="PROSITE" id="PS51186">
    <property type="entry name" value="GNAT"/>
    <property type="match status" value="1"/>
</dbReference>
<keyword evidence="1 4" id="KW-0808">Transferase</keyword>
<dbReference type="InterPro" id="IPR016181">
    <property type="entry name" value="Acyl_CoA_acyltransferase"/>
</dbReference>
<proteinExistence type="predicted"/>
<dbReference type="InterPro" id="IPR000182">
    <property type="entry name" value="GNAT_dom"/>
</dbReference>
<organism evidence="4 5">
    <name type="scientific">Eiseniibacteriota bacterium</name>
    <dbReference type="NCBI Taxonomy" id="2212470"/>
    <lineage>
        <taxon>Bacteria</taxon>
        <taxon>Candidatus Eiseniibacteriota</taxon>
    </lineage>
</organism>
<reference evidence="4 5" key="1">
    <citation type="journal article" date="2019" name="Nat. Microbiol.">
        <title>Mediterranean grassland soil C-N compound turnover is dependent on rainfall and depth, and is mediated by genomically divergent microorganisms.</title>
        <authorList>
            <person name="Diamond S."/>
            <person name="Andeer P.F."/>
            <person name="Li Z."/>
            <person name="Crits-Christoph A."/>
            <person name="Burstein D."/>
            <person name="Anantharaman K."/>
            <person name="Lane K.R."/>
            <person name="Thomas B.C."/>
            <person name="Pan C."/>
            <person name="Northen T.R."/>
            <person name="Banfield J.F."/>
        </authorList>
    </citation>
    <scope>NUCLEOTIDE SEQUENCE [LARGE SCALE GENOMIC DNA]</scope>
    <source>
        <strain evidence="4">WS_9</strain>
    </source>
</reference>
<dbReference type="CDD" id="cd04301">
    <property type="entry name" value="NAT_SF"/>
    <property type="match status" value="1"/>
</dbReference>
<dbReference type="PANTHER" id="PTHR43072">
    <property type="entry name" value="N-ACETYLTRANSFERASE"/>
    <property type="match status" value="1"/>
</dbReference>
<sequence length="160" mass="17364">MRASDWEDVRAIYLQGIATGNATFETDAPSWETWDKAHLAEPRLAAREGTGRVLGWAALTPVSGRCVYAGVGDLSVYVAEEAKGRGVGRALLEALIESSERAGIWTLQAGIFPENAASLALHRRCGFRDVGRRERIGKMNGVWRDVLLLERRSGAVGDGP</sequence>
<gene>
    <name evidence="4" type="ORF">E6K79_05550</name>
</gene>
<protein>
    <submittedName>
        <fullName evidence="4">N-acetyltransferase family protein</fullName>
    </submittedName>
</protein>
<evidence type="ECO:0000256" key="1">
    <source>
        <dbReference type="ARBA" id="ARBA00022679"/>
    </source>
</evidence>
<keyword evidence="2" id="KW-0012">Acyltransferase</keyword>
<dbReference type="PANTHER" id="PTHR43072:SF23">
    <property type="entry name" value="UPF0039 PROTEIN C11D3.02C"/>
    <property type="match status" value="1"/>
</dbReference>
<accession>A0A538TNQ4</accession>
<dbReference type="AlphaFoldDB" id="A0A538TNQ4"/>
<comment type="caution">
    <text evidence="4">The sequence shown here is derived from an EMBL/GenBank/DDBJ whole genome shotgun (WGS) entry which is preliminary data.</text>
</comment>
<dbReference type="SUPFAM" id="SSF55729">
    <property type="entry name" value="Acyl-CoA N-acyltransferases (Nat)"/>
    <property type="match status" value="1"/>
</dbReference>
<evidence type="ECO:0000313" key="4">
    <source>
        <dbReference type="EMBL" id="TMQ65266.1"/>
    </source>
</evidence>
<dbReference type="EMBL" id="VBOZ01000014">
    <property type="protein sequence ID" value="TMQ65266.1"/>
    <property type="molecule type" value="Genomic_DNA"/>
</dbReference>